<feature type="transmembrane region" description="Helical" evidence="7">
    <location>
        <begin position="102"/>
        <end position="122"/>
    </location>
</feature>
<dbReference type="RefSeq" id="WP_191750517.1">
    <property type="nucleotide sequence ID" value="NZ_JACSQZ010000044.1"/>
</dbReference>
<feature type="transmembrane region" description="Helical" evidence="7">
    <location>
        <begin position="62"/>
        <end position="90"/>
    </location>
</feature>
<feature type="transmembrane region" description="Helical" evidence="7">
    <location>
        <begin position="134"/>
        <end position="151"/>
    </location>
</feature>
<dbReference type="InterPro" id="IPR000515">
    <property type="entry name" value="MetI-like"/>
</dbReference>
<keyword evidence="10" id="KW-1185">Reference proteome</keyword>
<evidence type="ECO:0000256" key="6">
    <source>
        <dbReference type="ARBA" id="ARBA00023136"/>
    </source>
</evidence>
<evidence type="ECO:0000259" key="8">
    <source>
        <dbReference type="PROSITE" id="PS50928"/>
    </source>
</evidence>
<comment type="caution">
    <text evidence="9">The sequence shown here is derived from an EMBL/GenBank/DDBJ whole genome shotgun (WGS) entry which is preliminary data.</text>
</comment>
<keyword evidence="4 7" id="KW-0812">Transmembrane</keyword>
<protein>
    <submittedName>
        <fullName evidence="9">Carbohydrate ABC transporter permease</fullName>
    </submittedName>
</protein>
<dbReference type="PANTHER" id="PTHR43744:SF2">
    <property type="entry name" value="ARABINOOLIGOSACCHARIDES TRANSPORT SYSTEM PERMEASE PROTEIN ARAQ"/>
    <property type="match status" value="1"/>
</dbReference>
<gene>
    <name evidence="9" type="ORF">H9660_11455</name>
</gene>
<comment type="similarity">
    <text evidence="7">Belongs to the binding-protein-dependent transport system permease family.</text>
</comment>
<dbReference type="EMBL" id="JACSQZ010000044">
    <property type="protein sequence ID" value="MBD7915762.1"/>
    <property type="molecule type" value="Genomic_DNA"/>
</dbReference>
<feature type="transmembrane region" description="Helical" evidence="7">
    <location>
        <begin position="234"/>
        <end position="254"/>
    </location>
</feature>
<evidence type="ECO:0000313" key="10">
    <source>
        <dbReference type="Proteomes" id="UP000640335"/>
    </source>
</evidence>
<proteinExistence type="inferred from homology"/>
<evidence type="ECO:0000256" key="1">
    <source>
        <dbReference type="ARBA" id="ARBA00004651"/>
    </source>
</evidence>
<reference evidence="9 10" key="1">
    <citation type="submission" date="2020-08" db="EMBL/GenBank/DDBJ databases">
        <title>A Genomic Blueprint of the Chicken Gut Microbiome.</title>
        <authorList>
            <person name="Gilroy R."/>
            <person name="Ravi A."/>
            <person name="Getino M."/>
            <person name="Pursley I."/>
            <person name="Horton D.L."/>
            <person name="Alikhan N.-F."/>
            <person name="Baker D."/>
            <person name="Gharbi K."/>
            <person name="Hall N."/>
            <person name="Watson M."/>
            <person name="Adriaenssens E.M."/>
            <person name="Foster-Nyarko E."/>
            <person name="Jarju S."/>
            <person name="Secka A."/>
            <person name="Antonio M."/>
            <person name="Oren A."/>
            <person name="Chaudhuri R."/>
            <person name="La Ragione R.M."/>
            <person name="Hildebrand F."/>
            <person name="Pallen M.J."/>
        </authorList>
    </citation>
    <scope>NUCLEOTIDE SEQUENCE [LARGE SCALE GENOMIC DNA]</scope>
    <source>
        <strain evidence="9 10">Sa3CUN1</strain>
    </source>
</reference>
<feature type="transmembrane region" description="Helical" evidence="7">
    <location>
        <begin position="7"/>
        <end position="29"/>
    </location>
</feature>
<keyword evidence="5 7" id="KW-1133">Transmembrane helix</keyword>
<evidence type="ECO:0000313" key="9">
    <source>
        <dbReference type="EMBL" id="MBD7915762.1"/>
    </source>
</evidence>
<dbReference type="Pfam" id="PF00528">
    <property type="entry name" value="BPD_transp_1"/>
    <property type="match status" value="1"/>
</dbReference>
<evidence type="ECO:0000256" key="3">
    <source>
        <dbReference type="ARBA" id="ARBA00022475"/>
    </source>
</evidence>
<evidence type="ECO:0000256" key="4">
    <source>
        <dbReference type="ARBA" id="ARBA00022692"/>
    </source>
</evidence>
<dbReference type="PANTHER" id="PTHR43744">
    <property type="entry name" value="ABC TRANSPORTER PERMEASE PROTEIN MG189-RELATED-RELATED"/>
    <property type="match status" value="1"/>
</dbReference>
<evidence type="ECO:0000256" key="2">
    <source>
        <dbReference type="ARBA" id="ARBA00022448"/>
    </source>
</evidence>
<accession>A0ABR8Q5S0</accession>
<dbReference type="SUPFAM" id="SSF161098">
    <property type="entry name" value="MetI-like"/>
    <property type="match status" value="1"/>
</dbReference>
<comment type="subcellular location">
    <subcellularLocation>
        <location evidence="1 7">Cell membrane</location>
        <topology evidence="1 7">Multi-pass membrane protein</topology>
    </subcellularLocation>
</comment>
<evidence type="ECO:0000256" key="7">
    <source>
        <dbReference type="RuleBase" id="RU363032"/>
    </source>
</evidence>
<keyword evidence="2 7" id="KW-0813">Transport</keyword>
<dbReference type="Proteomes" id="UP000640335">
    <property type="component" value="Unassembled WGS sequence"/>
</dbReference>
<organism evidence="9 10">
    <name type="scientific">Clostridium gallinarum</name>
    <dbReference type="NCBI Taxonomy" id="2762246"/>
    <lineage>
        <taxon>Bacteria</taxon>
        <taxon>Bacillati</taxon>
        <taxon>Bacillota</taxon>
        <taxon>Clostridia</taxon>
        <taxon>Eubacteriales</taxon>
        <taxon>Clostridiaceae</taxon>
        <taxon>Clostridium</taxon>
    </lineage>
</organism>
<feature type="domain" description="ABC transmembrane type-1" evidence="8">
    <location>
        <begin position="66"/>
        <end position="255"/>
    </location>
</feature>
<keyword evidence="3" id="KW-1003">Cell membrane</keyword>
<dbReference type="Gene3D" id="1.10.3720.10">
    <property type="entry name" value="MetI-like"/>
    <property type="match status" value="1"/>
</dbReference>
<feature type="transmembrane region" description="Helical" evidence="7">
    <location>
        <begin position="189"/>
        <end position="209"/>
    </location>
</feature>
<dbReference type="PROSITE" id="PS50928">
    <property type="entry name" value="ABC_TM1"/>
    <property type="match status" value="1"/>
</dbReference>
<dbReference type="InterPro" id="IPR035906">
    <property type="entry name" value="MetI-like_sf"/>
</dbReference>
<dbReference type="CDD" id="cd06261">
    <property type="entry name" value="TM_PBP2"/>
    <property type="match status" value="1"/>
</dbReference>
<name>A0ABR8Q5S0_9CLOT</name>
<sequence length="268" mass="29648">MSKRSKIFSYIFLITASALSIFPFLWMIIGATNSSVDITKGKLSFGGEFINNITNLFNNVDVMAGVMISLKVAFFGTILTLVICSMAGYGFEIFKTKTSEKVMGFVMLSMMMPFAAIMIPLFKLFSGLGLLDTSAALILPSVSTAFLIYFFRQNTQAFPREILEAARVDGVGEYGSFFKIYIPTMKSTYAAAAIITFMNYWNSFLWPLISIQSPNKRTLPLLISSLATAYSPDYGMIMVSIIITTIPSALIFFLMQKNFVEGIVGSVK</sequence>
<evidence type="ECO:0000256" key="5">
    <source>
        <dbReference type="ARBA" id="ARBA00022989"/>
    </source>
</evidence>
<keyword evidence="6 7" id="KW-0472">Membrane</keyword>